<dbReference type="EMBL" id="MU167208">
    <property type="protein sequence ID" value="KAG0152474.1"/>
    <property type="molecule type" value="Genomic_DNA"/>
</dbReference>
<protein>
    <submittedName>
        <fullName evidence="1">Uncharacterized protein</fullName>
    </submittedName>
</protein>
<name>A0A9P6NV22_9BASI</name>
<dbReference type="Proteomes" id="UP000886653">
    <property type="component" value="Unassembled WGS sequence"/>
</dbReference>
<reference evidence="1" key="1">
    <citation type="submission" date="2013-11" db="EMBL/GenBank/DDBJ databases">
        <title>Genome sequence of the fusiform rust pathogen reveals effectors for host alternation and coevolution with pine.</title>
        <authorList>
            <consortium name="DOE Joint Genome Institute"/>
            <person name="Smith K."/>
            <person name="Pendleton A."/>
            <person name="Kubisiak T."/>
            <person name="Anderson C."/>
            <person name="Salamov A."/>
            <person name="Aerts A."/>
            <person name="Riley R."/>
            <person name="Clum A."/>
            <person name="Lindquist E."/>
            <person name="Ence D."/>
            <person name="Campbell M."/>
            <person name="Kronenberg Z."/>
            <person name="Feau N."/>
            <person name="Dhillon B."/>
            <person name="Hamelin R."/>
            <person name="Burleigh J."/>
            <person name="Smith J."/>
            <person name="Yandell M."/>
            <person name="Nelson C."/>
            <person name="Grigoriev I."/>
            <person name="Davis J."/>
        </authorList>
    </citation>
    <scope>NUCLEOTIDE SEQUENCE</scope>
    <source>
        <strain evidence="1">G11</strain>
    </source>
</reference>
<keyword evidence="2" id="KW-1185">Reference proteome</keyword>
<dbReference type="AlphaFoldDB" id="A0A9P6NV22"/>
<organism evidence="1 2">
    <name type="scientific">Cronartium quercuum f. sp. fusiforme G11</name>
    <dbReference type="NCBI Taxonomy" id="708437"/>
    <lineage>
        <taxon>Eukaryota</taxon>
        <taxon>Fungi</taxon>
        <taxon>Dikarya</taxon>
        <taxon>Basidiomycota</taxon>
        <taxon>Pucciniomycotina</taxon>
        <taxon>Pucciniomycetes</taxon>
        <taxon>Pucciniales</taxon>
        <taxon>Coleosporiaceae</taxon>
        <taxon>Cronartium</taxon>
    </lineage>
</organism>
<comment type="caution">
    <text evidence="1">The sequence shown here is derived from an EMBL/GenBank/DDBJ whole genome shotgun (WGS) entry which is preliminary data.</text>
</comment>
<accession>A0A9P6NV22</accession>
<sequence>MSLTVNNVLIRVESQSSTLWLCTCDQKESRTSLEDDQNTSSFGPHCFRGNTERMSSGRSTRMMDRREDGMTFLSKSVFGPSKVESLCDAHALEKNKVLVYCSFGGSDLALHSRRHTFCQIDLFETRTSHHEIQNWWSVDVFRDQARDCSEAAVGAKTCRRMRDKNKKGRNELASEVRKRQVVEDYVRLENEAECFSSSEENEPLVGIKAN</sequence>
<evidence type="ECO:0000313" key="2">
    <source>
        <dbReference type="Proteomes" id="UP000886653"/>
    </source>
</evidence>
<evidence type="ECO:0000313" key="1">
    <source>
        <dbReference type="EMBL" id="KAG0152474.1"/>
    </source>
</evidence>
<proteinExistence type="predicted"/>
<gene>
    <name evidence="1" type="ORF">CROQUDRAFT_85575</name>
</gene>